<organism evidence="2 3">
    <name type="scientific">Nocardioides agariphilus</name>
    <dbReference type="NCBI Taxonomy" id="433664"/>
    <lineage>
        <taxon>Bacteria</taxon>
        <taxon>Bacillati</taxon>
        <taxon>Actinomycetota</taxon>
        <taxon>Actinomycetes</taxon>
        <taxon>Propionibacteriales</taxon>
        <taxon>Nocardioidaceae</taxon>
        <taxon>Nocardioides</taxon>
    </lineage>
</organism>
<gene>
    <name evidence="2" type="ORF">ISU10_20540</name>
</gene>
<keyword evidence="3" id="KW-1185">Reference proteome</keyword>
<dbReference type="AlphaFoldDB" id="A0A930VUK3"/>
<accession>A0A930VUK3</accession>
<dbReference type="Proteomes" id="UP000660668">
    <property type="component" value="Unassembled WGS sequence"/>
</dbReference>
<feature type="signal peptide" evidence="1">
    <location>
        <begin position="1"/>
        <end position="25"/>
    </location>
</feature>
<evidence type="ECO:0000313" key="3">
    <source>
        <dbReference type="Proteomes" id="UP000660668"/>
    </source>
</evidence>
<comment type="caution">
    <text evidence="2">The sequence shown here is derived from an EMBL/GenBank/DDBJ whole genome shotgun (WGS) entry which is preliminary data.</text>
</comment>
<feature type="chain" id="PRO_5038460950" description="Secreted protein" evidence="1">
    <location>
        <begin position="26"/>
        <end position="135"/>
    </location>
</feature>
<keyword evidence="1" id="KW-0732">Signal</keyword>
<evidence type="ECO:0000256" key="1">
    <source>
        <dbReference type="SAM" id="SignalP"/>
    </source>
</evidence>
<evidence type="ECO:0000313" key="2">
    <source>
        <dbReference type="EMBL" id="MBF4770170.1"/>
    </source>
</evidence>
<sequence length="135" mass="14232">MNTTRRVAAALAVPAITLTSLASLAGPAQASGGNDGRVIRTGNCAGSTDWKIKAKSDNGRIEVEAEIDSNRVGQTWNWRFKHNGVVFAKGAATTQAPSGSFSIARKPANFAGTDHFVFRAVNPKSGEVCRATVSW</sequence>
<dbReference type="EMBL" id="JADKPO010000040">
    <property type="protein sequence ID" value="MBF4770170.1"/>
    <property type="molecule type" value="Genomic_DNA"/>
</dbReference>
<proteinExistence type="predicted"/>
<reference evidence="2" key="1">
    <citation type="submission" date="2020-11" db="EMBL/GenBank/DDBJ databases">
        <title>Nocardioides cynanchi sp. nov., isolated from soil of rhizosphere of Cynanchum wilfordii.</title>
        <authorList>
            <person name="Lee J.-S."/>
            <person name="Suh M.K."/>
            <person name="Kim J.-S."/>
        </authorList>
    </citation>
    <scope>NUCLEOTIDE SEQUENCE</scope>
    <source>
        <strain evidence="2">KCTC 19276</strain>
    </source>
</reference>
<protein>
    <recommendedName>
        <fullName evidence="4">Secreted protein</fullName>
    </recommendedName>
</protein>
<dbReference type="RefSeq" id="WP_194698311.1">
    <property type="nucleotide sequence ID" value="NZ_JADKPO010000040.1"/>
</dbReference>
<evidence type="ECO:0008006" key="4">
    <source>
        <dbReference type="Google" id="ProtNLM"/>
    </source>
</evidence>
<name>A0A930VUK3_9ACTN</name>